<keyword evidence="3" id="KW-1185">Reference proteome</keyword>
<feature type="transmembrane region" description="Helical" evidence="1">
    <location>
        <begin position="12"/>
        <end position="39"/>
    </location>
</feature>
<protein>
    <submittedName>
        <fullName evidence="2">Uncharacterized protein</fullName>
    </submittedName>
</protein>
<name>A0ABV9HZM8_9FLAO</name>
<comment type="caution">
    <text evidence="2">The sequence shown here is derived from an EMBL/GenBank/DDBJ whole genome shotgun (WGS) entry which is preliminary data.</text>
</comment>
<evidence type="ECO:0000313" key="2">
    <source>
        <dbReference type="EMBL" id="MFC4634971.1"/>
    </source>
</evidence>
<keyword evidence="1" id="KW-0812">Transmembrane</keyword>
<accession>A0ABV9HZM8</accession>
<dbReference type="EMBL" id="JBHSFV010000008">
    <property type="protein sequence ID" value="MFC4634971.1"/>
    <property type="molecule type" value="Genomic_DNA"/>
</dbReference>
<keyword evidence="1" id="KW-1133">Transmembrane helix</keyword>
<dbReference type="Proteomes" id="UP001596043">
    <property type="component" value="Unassembled WGS sequence"/>
</dbReference>
<dbReference type="RefSeq" id="WP_379979740.1">
    <property type="nucleotide sequence ID" value="NZ_JBHSFV010000008.1"/>
</dbReference>
<gene>
    <name evidence="2" type="ORF">ACFO3O_13705</name>
</gene>
<sequence>MKHLFNYLPYIIIIGLQFVIPNYTVLVLSTILVGLVASFYMPNKSVFLKSFLLTFIVFIIVFFMYKSRVLYMGPVFNSFGLPDYSLYLIFPIFNALNVAILFLVGYKLGTMLSSITVKRTLEEV</sequence>
<feature type="transmembrane region" description="Helical" evidence="1">
    <location>
        <begin position="85"/>
        <end position="106"/>
    </location>
</feature>
<evidence type="ECO:0000313" key="3">
    <source>
        <dbReference type="Proteomes" id="UP001596043"/>
    </source>
</evidence>
<proteinExistence type="predicted"/>
<reference evidence="3" key="1">
    <citation type="journal article" date="2019" name="Int. J. Syst. Evol. Microbiol.">
        <title>The Global Catalogue of Microorganisms (GCM) 10K type strain sequencing project: providing services to taxonomists for standard genome sequencing and annotation.</title>
        <authorList>
            <consortium name="The Broad Institute Genomics Platform"/>
            <consortium name="The Broad Institute Genome Sequencing Center for Infectious Disease"/>
            <person name="Wu L."/>
            <person name="Ma J."/>
        </authorList>
    </citation>
    <scope>NUCLEOTIDE SEQUENCE [LARGE SCALE GENOMIC DNA]</scope>
    <source>
        <strain evidence="3">YJ-61-S</strain>
    </source>
</reference>
<organism evidence="2 3">
    <name type="scientific">Dokdonia ponticola</name>
    <dbReference type="NCBI Taxonomy" id="2041041"/>
    <lineage>
        <taxon>Bacteria</taxon>
        <taxon>Pseudomonadati</taxon>
        <taxon>Bacteroidota</taxon>
        <taxon>Flavobacteriia</taxon>
        <taxon>Flavobacteriales</taxon>
        <taxon>Flavobacteriaceae</taxon>
        <taxon>Dokdonia</taxon>
    </lineage>
</organism>
<evidence type="ECO:0000256" key="1">
    <source>
        <dbReference type="SAM" id="Phobius"/>
    </source>
</evidence>
<keyword evidence="1" id="KW-0472">Membrane</keyword>
<feature type="transmembrane region" description="Helical" evidence="1">
    <location>
        <begin position="46"/>
        <end position="65"/>
    </location>
</feature>